<organism evidence="8 9">
    <name type="scientific">Nonomuraea composti</name>
    <dbReference type="NCBI Taxonomy" id="2720023"/>
    <lineage>
        <taxon>Bacteria</taxon>
        <taxon>Bacillati</taxon>
        <taxon>Actinomycetota</taxon>
        <taxon>Actinomycetes</taxon>
        <taxon>Streptosporangiales</taxon>
        <taxon>Streptosporangiaceae</taxon>
        <taxon>Nonomuraea</taxon>
    </lineage>
</organism>
<dbReference type="Proteomes" id="UP000696294">
    <property type="component" value="Unassembled WGS sequence"/>
</dbReference>
<protein>
    <submittedName>
        <fullName evidence="8">NAD(P)/FAD-dependent oxidoreductase</fullName>
    </submittedName>
</protein>
<gene>
    <name evidence="8" type="ORF">HCN51_05680</name>
</gene>
<dbReference type="InterPro" id="IPR050151">
    <property type="entry name" value="Class-I_Pyr_Nuc-Dis_Oxidored"/>
</dbReference>
<evidence type="ECO:0000256" key="5">
    <source>
        <dbReference type="ARBA" id="ARBA00023027"/>
    </source>
</evidence>
<evidence type="ECO:0000259" key="6">
    <source>
        <dbReference type="Pfam" id="PF02852"/>
    </source>
</evidence>
<dbReference type="PRINTS" id="PR00411">
    <property type="entry name" value="PNDRDTASEI"/>
</dbReference>
<evidence type="ECO:0000256" key="4">
    <source>
        <dbReference type="ARBA" id="ARBA00022827"/>
    </source>
</evidence>
<comment type="caution">
    <text evidence="8">The sequence shown here is derived from an EMBL/GenBank/DDBJ whole genome shotgun (WGS) entry which is preliminary data.</text>
</comment>
<dbReference type="Pfam" id="PF02852">
    <property type="entry name" value="Pyr_redox_dim"/>
    <property type="match status" value="1"/>
</dbReference>
<dbReference type="PANTHER" id="PTHR22912">
    <property type="entry name" value="DISULFIDE OXIDOREDUCTASE"/>
    <property type="match status" value="1"/>
</dbReference>
<evidence type="ECO:0000313" key="8">
    <source>
        <dbReference type="EMBL" id="NJP88950.1"/>
    </source>
</evidence>
<dbReference type="Gene3D" id="3.50.50.60">
    <property type="entry name" value="FAD/NAD(P)-binding domain"/>
    <property type="match status" value="2"/>
</dbReference>
<evidence type="ECO:0000256" key="3">
    <source>
        <dbReference type="ARBA" id="ARBA00022630"/>
    </source>
</evidence>
<keyword evidence="9" id="KW-1185">Reference proteome</keyword>
<dbReference type="InterPro" id="IPR001100">
    <property type="entry name" value="Pyr_nuc-diS_OxRdtase"/>
</dbReference>
<dbReference type="InterPro" id="IPR004099">
    <property type="entry name" value="Pyr_nucl-diS_OxRdtase_dimer"/>
</dbReference>
<dbReference type="SUPFAM" id="SSF55424">
    <property type="entry name" value="FAD/NAD-linked reductases, dimerisation (C-terminal) domain"/>
    <property type="match status" value="1"/>
</dbReference>
<proteinExistence type="inferred from homology"/>
<evidence type="ECO:0000256" key="1">
    <source>
        <dbReference type="ARBA" id="ARBA00001974"/>
    </source>
</evidence>
<name>A0ABX1ATJ2_9ACTN</name>
<feature type="domain" description="FAD/NAD(P)-binding" evidence="7">
    <location>
        <begin position="33"/>
        <end position="344"/>
    </location>
</feature>
<sequence length="506" mass="54037">MCAIRSAADSGSAPWGTADRRLPVHIGDPVRIFDVVVIGAGPVGENVADRTAAAGLNTVIVEAELVGGECSYWACEPSKALLRPVLLHAEARDMPGIDPGPLDVEAVLRHRDRMSSDWDDQPQVRWLEQAGITLIRGHARLSGPRMVEVTGADRETLRLAARHAVAVCTGSRPAVPPLPGLAALRPWTSREATSATRVPPRLAIVGGGVVAVEMATAWQALGSQVTLLVRESGLLPRMERFAADLVADALRASGVDLRLDTTLTAATRDTDVRLTLSDGEVLHADELLLATGRAPRTDDLGLETVGLRPGSRLPCDDTYTVPGVPGDWLYAVGDVNERALLTHQGKYQARIAGTVIADRARDHPLDRGPWSRHTGTADQVAVPQVLFADPEIACVGLTTADAARLGREVDVVDYDLGLVAGAHQHSPGYRGRARILLDPARGTLLGATFAGRGVAELLQSATFAITGEIPLERLWHAVPAFPTLSEVWLRLLETHRDTAVPLRSGR</sequence>
<keyword evidence="5" id="KW-0520">NAD</keyword>
<evidence type="ECO:0000313" key="9">
    <source>
        <dbReference type="Proteomes" id="UP000696294"/>
    </source>
</evidence>
<dbReference type="Pfam" id="PF07992">
    <property type="entry name" value="Pyr_redox_2"/>
    <property type="match status" value="1"/>
</dbReference>
<dbReference type="InterPro" id="IPR023753">
    <property type="entry name" value="FAD/NAD-binding_dom"/>
</dbReference>
<dbReference type="SUPFAM" id="SSF51905">
    <property type="entry name" value="FAD/NAD(P)-binding domain"/>
    <property type="match status" value="1"/>
</dbReference>
<keyword evidence="3" id="KW-0285">Flavoprotein</keyword>
<dbReference type="EMBL" id="JAATEP010000003">
    <property type="protein sequence ID" value="NJP88950.1"/>
    <property type="molecule type" value="Genomic_DNA"/>
</dbReference>
<dbReference type="InterPro" id="IPR016156">
    <property type="entry name" value="FAD/NAD-linked_Rdtase_dimer_sf"/>
</dbReference>
<evidence type="ECO:0000256" key="2">
    <source>
        <dbReference type="ARBA" id="ARBA00007532"/>
    </source>
</evidence>
<dbReference type="Gene3D" id="3.30.390.30">
    <property type="match status" value="1"/>
</dbReference>
<comment type="similarity">
    <text evidence="2">Belongs to the class-I pyridine nucleotide-disulfide oxidoreductase family.</text>
</comment>
<dbReference type="PIRSF" id="PIRSF000350">
    <property type="entry name" value="Mercury_reductase_MerA"/>
    <property type="match status" value="1"/>
</dbReference>
<evidence type="ECO:0000259" key="7">
    <source>
        <dbReference type="Pfam" id="PF07992"/>
    </source>
</evidence>
<dbReference type="PANTHER" id="PTHR22912:SF151">
    <property type="entry name" value="DIHYDROLIPOYL DEHYDROGENASE, MITOCHONDRIAL"/>
    <property type="match status" value="1"/>
</dbReference>
<dbReference type="PRINTS" id="PR00368">
    <property type="entry name" value="FADPNR"/>
</dbReference>
<feature type="domain" description="Pyridine nucleotide-disulphide oxidoreductase dimerisation" evidence="6">
    <location>
        <begin position="382"/>
        <end position="488"/>
    </location>
</feature>
<dbReference type="InterPro" id="IPR036188">
    <property type="entry name" value="FAD/NAD-bd_sf"/>
</dbReference>
<accession>A0ABX1ATJ2</accession>
<reference evidence="8 9" key="1">
    <citation type="submission" date="2020-03" db="EMBL/GenBank/DDBJ databases">
        <title>WGS of actinomycetes isolated from Thailand.</title>
        <authorList>
            <person name="Thawai C."/>
        </authorList>
    </citation>
    <scope>NUCLEOTIDE SEQUENCE [LARGE SCALE GENOMIC DNA]</scope>
    <source>
        <strain evidence="8 9">FMUSA5-5</strain>
    </source>
</reference>
<keyword evidence="4" id="KW-0274">FAD</keyword>
<comment type="cofactor">
    <cofactor evidence="1">
        <name>FAD</name>
        <dbReference type="ChEBI" id="CHEBI:57692"/>
    </cofactor>
</comment>